<dbReference type="KEGG" id="tmar:MARIT_1702"/>
<dbReference type="OrthoDB" id="5432518at2"/>
<organism evidence="1 2">
    <name type="scientific">Tenacibaculum maritimum NCIMB 2154</name>
    <dbReference type="NCBI Taxonomy" id="1349785"/>
    <lineage>
        <taxon>Bacteria</taxon>
        <taxon>Pseudomonadati</taxon>
        <taxon>Bacteroidota</taxon>
        <taxon>Flavobacteriia</taxon>
        <taxon>Flavobacteriales</taxon>
        <taxon>Flavobacteriaceae</taxon>
        <taxon>Tenacibaculum</taxon>
    </lineage>
</organism>
<evidence type="ECO:0000313" key="1">
    <source>
        <dbReference type="EMBL" id="SFZ82678.1"/>
    </source>
</evidence>
<dbReference type="GeneID" id="47723211"/>
<dbReference type="RefSeq" id="WP_024740520.1">
    <property type="nucleotide sequence ID" value="NZ_BAUG01000008.1"/>
</dbReference>
<dbReference type="STRING" id="1349785.GCA_000509405_02228"/>
<evidence type="ECO:0000313" key="2">
    <source>
        <dbReference type="Proteomes" id="UP000231564"/>
    </source>
</evidence>
<proteinExistence type="predicted"/>
<reference evidence="1 2" key="1">
    <citation type="submission" date="2016-11" db="EMBL/GenBank/DDBJ databases">
        <authorList>
            <person name="Jaros S."/>
            <person name="Januszkiewicz K."/>
            <person name="Wedrychowicz H."/>
        </authorList>
    </citation>
    <scope>NUCLEOTIDE SEQUENCE [LARGE SCALE GENOMIC DNA]</scope>
    <source>
        <strain evidence="1">NCIMB 2154T</strain>
    </source>
</reference>
<dbReference type="EMBL" id="LT634361">
    <property type="protein sequence ID" value="SFZ82678.1"/>
    <property type="molecule type" value="Genomic_DNA"/>
</dbReference>
<dbReference type="AlphaFoldDB" id="A0A2H1EAY9"/>
<protein>
    <submittedName>
        <fullName evidence="1">Uncharacterized protein</fullName>
    </submittedName>
</protein>
<keyword evidence="2" id="KW-1185">Reference proteome</keyword>
<sequence length="79" mass="8739">MPIKSYLAHPYEGKKEALIKAITLIKKCDVIPASNKDVLVVVTETETAVEEEALKERLEGITSLRLLAMVSGFNNPKKN</sequence>
<name>A0A2H1EAY9_9FLAO</name>
<accession>A0A2H1EAY9</accession>
<dbReference type="Proteomes" id="UP000231564">
    <property type="component" value="Chromosome MARIT"/>
</dbReference>
<gene>
    <name evidence="1" type="ORF">MARIT_1702</name>
</gene>